<dbReference type="AlphaFoldDB" id="A0A9D1HAE4"/>
<feature type="compositionally biased region" description="Low complexity" evidence="2">
    <location>
        <begin position="537"/>
        <end position="548"/>
    </location>
</feature>
<feature type="region of interest" description="Disordered" evidence="2">
    <location>
        <begin position="537"/>
        <end position="559"/>
    </location>
</feature>
<keyword evidence="3" id="KW-0472">Membrane</keyword>
<keyword evidence="3" id="KW-1133">Transmembrane helix</keyword>
<protein>
    <submittedName>
        <fullName evidence="4">AsmA family protein</fullName>
    </submittedName>
</protein>
<gene>
    <name evidence="4" type="ORF">IAC44_01110</name>
</gene>
<dbReference type="Pfam" id="PF05359">
    <property type="entry name" value="DUF748"/>
    <property type="match status" value="1"/>
</dbReference>
<comment type="caution">
    <text evidence="4">The sequence shown here is derived from an EMBL/GenBank/DDBJ whole genome shotgun (WGS) entry which is preliminary data.</text>
</comment>
<dbReference type="InterPro" id="IPR008023">
    <property type="entry name" value="DUF748"/>
</dbReference>
<dbReference type="EMBL" id="DVLY01000024">
    <property type="protein sequence ID" value="HIT97417.1"/>
    <property type="molecule type" value="Genomic_DNA"/>
</dbReference>
<evidence type="ECO:0000256" key="3">
    <source>
        <dbReference type="SAM" id="Phobius"/>
    </source>
</evidence>
<dbReference type="Proteomes" id="UP000824161">
    <property type="component" value="Unassembled WGS sequence"/>
</dbReference>
<evidence type="ECO:0000256" key="2">
    <source>
        <dbReference type="SAM" id="MobiDB-lite"/>
    </source>
</evidence>
<accession>A0A9D1HAE4</accession>
<evidence type="ECO:0000313" key="5">
    <source>
        <dbReference type="Proteomes" id="UP000824161"/>
    </source>
</evidence>
<sequence>MKAFKIAAISIGSLVGLLIVLMIAIPYFFKDKIVDAALQAANESLTARVVVDPSDVHFSLFSHFPNFTLAIEDFAIEGTGKFEGTTLIRASKIYAVVDLASVFSGTPNIRAVGLEKPQIHLITAKDGSANYDIVKPSDEKESEPSDTSALALNIDLKKYSISRAEVDYIDSTSSMVLHIGNLNHSGSGAMRSERFALKTETSIDTLTFALEGTRYIRDARILGKITLDMDMGAMVFTVDTQGEDYNLHLNDIDLLCEGSLGLLDGGGMDLDLHLGSGKTQFSSLLSMLPPQYASMLDGVKTEGTFEMDATVKGTYGENAFPAIQALLKAENGRIQYPKLPKSIDDIQIDLRVASPQSTSLDALTIDMSKCTMKVADSPVSATLQLATPISDPDIRASLETSLDVASLRDVIPLEEDDRIDGKILADVSIAGRMSTLEKGNYQDFKADGSISIQNLEYATRSVAQPVRIPSAQLVFSPQALDLRSFALEIGESDLSLSGQLKNYLGYYLKGQTLQGNLNVASKNLDLSSILPADSTATSASAKEAAQSSPEETAAPQPIRLPKGIRFDTQLDLKKVSYGTIALSQVQGHLGLYDQIAYLKNIAMHVADGTVNASGSYDTRQEDNALADMTFSLSGLDIPQMAAMFPSVKTLAPIASSVSGRVSGSIALNTRLDAAMQPVYTTMNSQGSLSTQGLQLKNSEFTKTLGKALGISALENDPKVEDLNLSYTITDGRLTVAPTSFKLAGIGATLAGEMALEGMTLDMTTDLKVPRTMLPQSINQTIDQAVSTLTSLGVKTSVGETIDIAGLITGEATSPKYSIAYGPDHSPSLADYLKSETEKAAKNAADAAKEKAEEKVKEQTDNLKDKAVDAIKGLFGGKK</sequence>
<keyword evidence="3" id="KW-0812">Transmembrane</keyword>
<evidence type="ECO:0000256" key="1">
    <source>
        <dbReference type="SAM" id="Coils"/>
    </source>
</evidence>
<dbReference type="GO" id="GO:0005886">
    <property type="term" value="C:plasma membrane"/>
    <property type="evidence" value="ECO:0007669"/>
    <property type="project" value="TreeGrafter"/>
</dbReference>
<reference evidence="4" key="1">
    <citation type="submission" date="2020-10" db="EMBL/GenBank/DDBJ databases">
        <authorList>
            <person name="Gilroy R."/>
        </authorList>
    </citation>
    <scope>NUCLEOTIDE SEQUENCE</scope>
    <source>
        <strain evidence="4">1383</strain>
    </source>
</reference>
<organism evidence="4 5">
    <name type="scientific">Candidatus Merdimorpha stercoravium</name>
    <dbReference type="NCBI Taxonomy" id="2840863"/>
    <lineage>
        <taxon>Bacteria</taxon>
        <taxon>Pseudomonadati</taxon>
        <taxon>Bacteroidota</taxon>
        <taxon>Flavobacteriia</taxon>
        <taxon>Flavobacteriales</taxon>
        <taxon>Candidatus Merdimorpha</taxon>
    </lineage>
</organism>
<name>A0A9D1HAE4_9FLAO</name>
<proteinExistence type="predicted"/>
<feature type="coiled-coil region" evidence="1">
    <location>
        <begin position="833"/>
        <end position="868"/>
    </location>
</feature>
<dbReference type="InterPro" id="IPR052894">
    <property type="entry name" value="AsmA-related"/>
</dbReference>
<dbReference type="PANTHER" id="PTHR30441">
    <property type="entry name" value="DUF748 DOMAIN-CONTAINING PROTEIN"/>
    <property type="match status" value="1"/>
</dbReference>
<reference evidence="4" key="2">
    <citation type="journal article" date="2021" name="PeerJ">
        <title>Extensive microbial diversity within the chicken gut microbiome revealed by metagenomics and culture.</title>
        <authorList>
            <person name="Gilroy R."/>
            <person name="Ravi A."/>
            <person name="Getino M."/>
            <person name="Pursley I."/>
            <person name="Horton D.L."/>
            <person name="Alikhan N.F."/>
            <person name="Baker D."/>
            <person name="Gharbi K."/>
            <person name="Hall N."/>
            <person name="Watson M."/>
            <person name="Adriaenssens E.M."/>
            <person name="Foster-Nyarko E."/>
            <person name="Jarju S."/>
            <person name="Secka A."/>
            <person name="Antonio M."/>
            <person name="Oren A."/>
            <person name="Chaudhuri R.R."/>
            <person name="La Ragione R."/>
            <person name="Hildebrand F."/>
            <person name="Pallen M.J."/>
        </authorList>
    </citation>
    <scope>NUCLEOTIDE SEQUENCE</scope>
    <source>
        <strain evidence="4">1383</strain>
    </source>
</reference>
<feature type="transmembrane region" description="Helical" evidence="3">
    <location>
        <begin position="7"/>
        <end position="29"/>
    </location>
</feature>
<evidence type="ECO:0000313" key="4">
    <source>
        <dbReference type="EMBL" id="HIT97417.1"/>
    </source>
</evidence>
<keyword evidence="1" id="KW-0175">Coiled coil</keyword>
<dbReference type="GO" id="GO:0090313">
    <property type="term" value="P:regulation of protein targeting to membrane"/>
    <property type="evidence" value="ECO:0007669"/>
    <property type="project" value="TreeGrafter"/>
</dbReference>
<dbReference type="PANTHER" id="PTHR30441:SF8">
    <property type="entry name" value="DUF748 DOMAIN-CONTAINING PROTEIN"/>
    <property type="match status" value="1"/>
</dbReference>